<organism evidence="10 11">
    <name type="scientific">Candidatus Palibaumannia cicadellinicola</name>
    <dbReference type="NCBI Taxonomy" id="186490"/>
    <lineage>
        <taxon>Bacteria</taxon>
        <taxon>Pseudomonadati</taxon>
        <taxon>Pseudomonadota</taxon>
        <taxon>Gammaproteobacteria</taxon>
        <taxon>Candidatus Palibaumannia</taxon>
    </lineage>
</organism>
<accession>A0A0K2BKV1</accession>
<evidence type="ECO:0000256" key="7">
    <source>
        <dbReference type="ARBA" id="ARBA00023136"/>
    </source>
</evidence>
<reference evidence="10 11" key="1">
    <citation type="submission" date="2015-06" db="EMBL/GenBank/DDBJ databases">
        <title>Lineage-specific patterns of genome deterioration in obligate symbionts.</title>
        <authorList>
            <person name="Bennett G.M."/>
            <person name="McCutcheon J.P."/>
            <person name="McDonald B.R."/>
            <person name="Moran N.A."/>
        </authorList>
    </citation>
    <scope>NUCLEOTIDE SEQUENCE [LARGE SCALE GENOMIC DNA]</scope>
    <source>
        <strain evidence="10 11">B-GSS</strain>
    </source>
</reference>
<feature type="transmembrane region" description="Helical" evidence="9">
    <location>
        <begin position="264"/>
        <end position="282"/>
    </location>
</feature>
<evidence type="ECO:0000313" key="11">
    <source>
        <dbReference type="Proteomes" id="UP000056466"/>
    </source>
</evidence>
<dbReference type="InterPro" id="IPR000537">
    <property type="entry name" value="UbiA_prenyltransferase"/>
</dbReference>
<dbReference type="EC" id="2.5.1.141" evidence="9"/>
<keyword evidence="3 9" id="KW-0808">Transferase</keyword>
<dbReference type="HAMAP" id="MF_00154">
    <property type="entry name" value="CyoE_CtaB"/>
    <property type="match status" value="1"/>
</dbReference>
<comment type="similarity">
    <text evidence="9">Belongs to the UbiA prenyltransferase family. Protoheme IX farnesyltransferase subfamily.</text>
</comment>
<feature type="transmembrane region" description="Helical" evidence="9">
    <location>
        <begin position="35"/>
        <end position="59"/>
    </location>
</feature>
<dbReference type="FunFam" id="1.10.357.140:FF:000001">
    <property type="entry name" value="Protoheme IX farnesyltransferase"/>
    <property type="match status" value="1"/>
</dbReference>
<dbReference type="PATRIC" id="fig|186490.8.peg.208"/>
<keyword evidence="7 9" id="KW-0472">Membrane</keyword>
<dbReference type="GO" id="GO:0005886">
    <property type="term" value="C:plasma membrane"/>
    <property type="evidence" value="ECO:0007669"/>
    <property type="project" value="UniProtKB-SubCell"/>
</dbReference>
<keyword evidence="2 9" id="KW-1003">Cell membrane</keyword>
<comment type="pathway">
    <text evidence="9">Porphyrin-containing compound metabolism; heme O biosynthesis; heme O from protoheme: step 1/1.</text>
</comment>
<evidence type="ECO:0000256" key="6">
    <source>
        <dbReference type="ARBA" id="ARBA00023133"/>
    </source>
</evidence>
<feature type="transmembrane region" description="Helical" evidence="9">
    <location>
        <begin position="108"/>
        <end position="126"/>
    </location>
</feature>
<comment type="miscellaneous">
    <text evidence="9">Carbon 2 of the heme B porphyrin ring is defined according to the Fischer nomenclature.</text>
</comment>
<keyword evidence="6 9" id="KW-0350">Heme biosynthesis</keyword>
<proteinExistence type="inferred from homology"/>
<feature type="transmembrane region" description="Helical" evidence="9">
    <location>
        <begin position="161"/>
        <end position="182"/>
    </location>
</feature>
<dbReference type="PROSITE" id="PS00943">
    <property type="entry name" value="UBIA"/>
    <property type="match status" value="1"/>
</dbReference>
<evidence type="ECO:0000256" key="8">
    <source>
        <dbReference type="ARBA" id="ARBA00047690"/>
    </source>
</evidence>
<evidence type="ECO:0000256" key="4">
    <source>
        <dbReference type="ARBA" id="ARBA00022692"/>
    </source>
</evidence>
<keyword evidence="5 9" id="KW-1133">Transmembrane helix</keyword>
<dbReference type="Pfam" id="PF01040">
    <property type="entry name" value="UbiA"/>
    <property type="match status" value="1"/>
</dbReference>
<dbReference type="OrthoDB" id="9814417at2"/>
<feature type="transmembrane region" description="Helical" evidence="9">
    <location>
        <begin position="233"/>
        <end position="252"/>
    </location>
</feature>
<comment type="function">
    <text evidence="9">Converts heme B (protoheme IX) to heme O by substitution of the vinyl group on carbon 2 of heme B porphyrin ring with a hydroxyethyl farnesyl side group.</text>
</comment>
<evidence type="ECO:0000256" key="9">
    <source>
        <dbReference type="HAMAP-Rule" id="MF_00154"/>
    </source>
</evidence>
<dbReference type="EMBL" id="CP011787">
    <property type="protein sequence ID" value="AKZ65822.1"/>
    <property type="molecule type" value="Genomic_DNA"/>
</dbReference>
<name>A0A0K2BKV1_9GAMM</name>
<dbReference type="InterPro" id="IPR006369">
    <property type="entry name" value="Protohaem_IX_farnesylTrfase"/>
</dbReference>
<evidence type="ECO:0000256" key="3">
    <source>
        <dbReference type="ARBA" id="ARBA00022679"/>
    </source>
</evidence>
<dbReference type="KEGG" id="bcig:AB162_220"/>
<feature type="transmembrane region" description="Helical" evidence="9">
    <location>
        <begin position="133"/>
        <end position="155"/>
    </location>
</feature>
<dbReference type="CDD" id="cd13957">
    <property type="entry name" value="PT_UbiA_Cox10"/>
    <property type="match status" value="1"/>
</dbReference>
<dbReference type="InterPro" id="IPR030470">
    <property type="entry name" value="UbiA_prenylTrfase_CS"/>
</dbReference>
<gene>
    <name evidence="9 10" type="primary">cyoE</name>
    <name evidence="10" type="ORF">AB162_220</name>
</gene>
<evidence type="ECO:0000256" key="5">
    <source>
        <dbReference type="ARBA" id="ARBA00022989"/>
    </source>
</evidence>
<feature type="transmembrane region" description="Helical" evidence="9">
    <location>
        <begin position="208"/>
        <end position="227"/>
    </location>
</feature>
<dbReference type="GO" id="GO:0048034">
    <property type="term" value="P:heme O biosynthetic process"/>
    <property type="evidence" value="ECO:0007669"/>
    <property type="project" value="UniProtKB-UniRule"/>
</dbReference>
<evidence type="ECO:0000256" key="1">
    <source>
        <dbReference type="ARBA" id="ARBA00004651"/>
    </source>
</evidence>
<dbReference type="PANTHER" id="PTHR43448:SF2">
    <property type="entry name" value="PROTOHEME IX FARNESYLTRANSFERASE, MITOCHONDRIAL"/>
    <property type="match status" value="1"/>
</dbReference>
<dbReference type="AlphaFoldDB" id="A0A0K2BKV1"/>
<dbReference type="GO" id="GO:0008495">
    <property type="term" value="F:protoheme IX farnesyltransferase activity"/>
    <property type="evidence" value="ECO:0007669"/>
    <property type="project" value="UniProtKB-UniRule"/>
</dbReference>
<dbReference type="NCBIfam" id="NF003348">
    <property type="entry name" value="PRK04375.1-1"/>
    <property type="match status" value="1"/>
</dbReference>
<keyword evidence="11" id="KW-1185">Reference proteome</keyword>
<evidence type="ECO:0000256" key="2">
    <source>
        <dbReference type="ARBA" id="ARBA00022475"/>
    </source>
</evidence>
<comment type="catalytic activity">
    <reaction evidence="8 9">
        <text>heme b + (2E,6E)-farnesyl diphosphate + H2O = Fe(II)-heme o + diphosphate</text>
        <dbReference type="Rhea" id="RHEA:28070"/>
        <dbReference type="ChEBI" id="CHEBI:15377"/>
        <dbReference type="ChEBI" id="CHEBI:33019"/>
        <dbReference type="ChEBI" id="CHEBI:60344"/>
        <dbReference type="ChEBI" id="CHEBI:60530"/>
        <dbReference type="ChEBI" id="CHEBI:175763"/>
        <dbReference type="EC" id="2.5.1.141"/>
    </reaction>
</comment>
<dbReference type="NCBIfam" id="TIGR01473">
    <property type="entry name" value="cyoE_ctaB"/>
    <property type="match status" value="1"/>
</dbReference>
<sequence>MLKQYLQVIKPVIVFSNLISCFGGLSLASKGNINYLIFIFTLIGVLLVVASGCVFNNIIDIDIDSKMERTKNRILVKGLMSIKSCIIYATILLITGVIVIYITANNLTMLLAVIGFIVYVGIYSMYMKRKSVYGTIIGSLAGAVPPVIGYCSVSNEFDTGAIILLLIFIFWQMPHSYAIAIFRLKDYELASIPVLPIKKGINVTKKHITLYIIGFIVATLLLYFKGYVNSYKYLIIMGLINLFWLLLVLQGYKSQQHDDVWAKKNFLFSIIAITSLSLLIAIDKL</sequence>
<evidence type="ECO:0000313" key="10">
    <source>
        <dbReference type="EMBL" id="AKZ65822.1"/>
    </source>
</evidence>
<dbReference type="UniPathway" id="UPA00834">
    <property type="reaction ID" value="UER00712"/>
</dbReference>
<protein>
    <recommendedName>
        <fullName evidence="9">Protoheme IX farnesyltransferase</fullName>
        <ecNumber evidence="9">2.5.1.141</ecNumber>
    </recommendedName>
    <alternativeName>
        <fullName evidence="9">Heme B farnesyltransferase</fullName>
    </alternativeName>
    <alternativeName>
        <fullName evidence="9">Heme O synthase</fullName>
    </alternativeName>
</protein>
<dbReference type="RefSeq" id="WP_053096723.1">
    <property type="nucleotide sequence ID" value="NZ_CP011787.1"/>
</dbReference>
<dbReference type="InterPro" id="IPR044878">
    <property type="entry name" value="UbiA_sf"/>
</dbReference>
<keyword evidence="4 9" id="KW-0812">Transmembrane</keyword>
<feature type="transmembrane region" description="Helical" evidence="9">
    <location>
        <begin position="12"/>
        <end position="29"/>
    </location>
</feature>
<feature type="transmembrane region" description="Helical" evidence="9">
    <location>
        <begin position="80"/>
        <end position="102"/>
    </location>
</feature>
<dbReference type="Proteomes" id="UP000056466">
    <property type="component" value="Chromosome"/>
</dbReference>
<comment type="subcellular location">
    <subcellularLocation>
        <location evidence="1 9">Cell membrane</location>
        <topology evidence="1 9">Multi-pass membrane protein</topology>
    </subcellularLocation>
</comment>
<dbReference type="PANTHER" id="PTHR43448">
    <property type="entry name" value="PROTOHEME IX FARNESYLTRANSFERASE, MITOCHONDRIAL"/>
    <property type="match status" value="1"/>
</dbReference>
<dbReference type="Gene3D" id="1.10.357.140">
    <property type="entry name" value="UbiA prenyltransferase"/>
    <property type="match status" value="1"/>
</dbReference>